<sequence>MAASGQLSSPQTSLGNDQSDANIRLDSAVLSNQAANGNQRFWSAFESDAECLELRLGQMLRHRNNQSKILKTFVQNLKASQ</sequence>
<evidence type="ECO:0000313" key="2">
    <source>
        <dbReference type="EMBL" id="KAK9781960.1"/>
    </source>
</evidence>
<name>A0ABR2Y6J9_9PEZI</name>
<gene>
    <name evidence="2" type="ORF">SCAR479_01831</name>
</gene>
<proteinExistence type="predicted"/>
<reference evidence="2 3" key="1">
    <citation type="submission" date="2024-02" db="EMBL/GenBank/DDBJ databases">
        <title>First draft genome assembly of two strains of Seiridium cardinale.</title>
        <authorList>
            <person name="Emiliani G."/>
            <person name="Scali E."/>
        </authorList>
    </citation>
    <scope>NUCLEOTIDE SEQUENCE [LARGE SCALE GENOMIC DNA]</scope>
    <source>
        <strain evidence="2 3">BM-138-000479</strain>
    </source>
</reference>
<evidence type="ECO:0000313" key="3">
    <source>
        <dbReference type="Proteomes" id="UP001465668"/>
    </source>
</evidence>
<feature type="region of interest" description="Disordered" evidence="1">
    <location>
        <begin position="1"/>
        <end position="20"/>
    </location>
</feature>
<evidence type="ECO:0000256" key="1">
    <source>
        <dbReference type="SAM" id="MobiDB-lite"/>
    </source>
</evidence>
<dbReference type="EMBL" id="JARVKM010000003">
    <property type="protein sequence ID" value="KAK9781960.1"/>
    <property type="molecule type" value="Genomic_DNA"/>
</dbReference>
<dbReference type="Proteomes" id="UP001465668">
    <property type="component" value="Unassembled WGS sequence"/>
</dbReference>
<organism evidence="2 3">
    <name type="scientific">Seiridium cardinale</name>
    <dbReference type="NCBI Taxonomy" id="138064"/>
    <lineage>
        <taxon>Eukaryota</taxon>
        <taxon>Fungi</taxon>
        <taxon>Dikarya</taxon>
        <taxon>Ascomycota</taxon>
        <taxon>Pezizomycotina</taxon>
        <taxon>Sordariomycetes</taxon>
        <taxon>Xylariomycetidae</taxon>
        <taxon>Amphisphaeriales</taxon>
        <taxon>Sporocadaceae</taxon>
        <taxon>Seiridium</taxon>
    </lineage>
</organism>
<comment type="caution">
    <text evidence="2">The sequence shown here is derived from an EMBL/GenBank/DDBJ whole genome shotgun (WGS) entry which is preliminary data.</text>
</comment>
<accession>A0ABR2Y6J9</accession>
<protein>
    <submittedName>
        <fullName evidence="2">Uncharacterized protein</fullName>
    </submittedName>
</protein>
<keyword evidence="3" id="KW-1185">Reference proteome</keyword>